<evidence type="ECO:0000313" key="2">
    <source>
        <dbReference type="EMBL" id="GAG32345.1"/>
    </source>
</evidence>
<sequence length="142" mass="16588">EDHMSLKGLFLTAKTYYHHKHNKMNDDAIFLEHGTSFDTICDAQDRQIKRYQGSFPAIHTMQEHYEYILKNFVEAEDAVKLREKMEGKTDEEIIHLMPVAFAWVLSIHLLQRMRRGREPAKPAAPEPKSMVFEDESDALDLL</sequence>
<evidence type="ECO:0000256" key="1">
    <source>
        <dbReference type="SAM" id="MobiDB-lite"/>
    </source>
</evidence>
<feature type="region of interest" description="Disordered" evidence="1">
    <location>
        <begin position="118"/>
        <end position="142"/>
    </location>
</feature>
<gene>
    <name evidence="2" type="ORF">S01H1_61218</name>
</gene>
<protein>
    <submittedName>
        <fullName evidence="2">Uncharacterized protein</fullName>
    </submittedName>
</protein>
<dbReference type="AlphaFoldDB" id="X0WNX3"/>
<accession>X0WNX3</accession>
<proteinExistence type="predicted"/>
<feature type="compositionally biased region" description="Acidic residues" evidence="1">
    <location>
        <begin position="132"/>
        <end position="142"/>
    </location>
</feature>
<feature type="non-terminal residue" evidence="2">
    <location>
        <position position="1"/>
    </location>
</feature>
<comment type="caution">
    <text evidence="2">The sequence shown here is derived from an EMBL/GenBank/DDBJ whole genome shotgun (WGS) entry which is preliminary data.</text>
</comment>
<name>X0WNX3_9ZZZZ</name>
<organism evidence="2">
    <name type="scientific">marine sediment metagenome</name>
    <dbReference type="NCBI Taxonomy" id="412755"/>
    <lineage>
        <taxon>unclassified sequences</taxon>
        <taxon>metagenomes</taxon>
        <taxon>ecological metagenomes</taxon>
    </lineage>
</organism>
<dbReference type="EMBL" id="BARS01040130">
    <property type="protein sequence ID" value="GAG32345.1"/>
    <property type="molecule type" value="Genomic_DNA"/>
</dbReference>
<reference evidence="2" key="1">
    <citation type="journal article" date="2014" name="Front. Microbiol.">
        <title>High frequency of phylogenetically diverse reductive dehalogenase-homologous genes in deep subseafloor sedimentary metagenomes.</title>
        <authorList>
            <person name="Kawai M."/>
            <person name="Futagami T."/>
            <person name="Toyoda A."/>
            <person name="Takaki Y."/>
            <person name="Nishi S."/>
            <person name="Hori S."/>
            <person name="Arai W."/>
            <person name="Tsubouchi T."/>
            <person name="Morono Y."/>
            <person name="Uchiyama I."/>
            <person name="Ito T."/>
            <person name="Fujiyama A."/>
            <person name="Inagaki F."/>
            <person name="Takami H."/>
        </authorList>
    </citation>
    <scope>NUCLEOTIDE SEQUENCE</scope>
    <source>
        <strain evidence="2">Expedition CK06-06</strain>
    </source>
</reference>